<gene>
    <name evidence="1" type="ORF">CGS55_10930</name>
</gene>
<name>A0A2A6ZYU0_9FIRM</name>
<evidence type="ECO:0000313" key="1">
    <source>
        <dbReference type="EMBL" id="PDX71983.1"/>
    </source>
</evidence>
<sequence length="137" mass="15722">MKASVMLEVPREYQEAYRSLNECREIDYQVMSADNFTAEDIVSIYVLITADPVATAVVSEMIVELLKKITHEVLIRLKKAKEKQKTENSSETHVRLLIRETPLENGGVQIEREVIVNKPLDNDHICELIDKLVKLDK</sequence>
<dbReference type="AlphaFoldDB" id="A0A2A6ZYU0"/>
<proteinExistence type="predicted"/>
<protein>
    <submittedName>
        <fullName evidence="1">Uncharacterized protein</fullName>
    </submittedName>
</protein>
<evidence type="ECO:0000313" key="2">
    <source>
        <dbReference type="Proteomes" id="UP000219901"/>
    </source>
</evidence>
<accession>A0A2A6ZYU0</accession>
<dbReference type="Proteomes" id="UP000219901">
    <property type="component" value="Unassembled WGS sequence"/>
</dbReference>
<reference evidence="1 2" key="1">
    <citation type="journal article" date="2017" name="Front. Microbiol.">
        <title>New Insights into the Diversity of the Genus Faecalibacterium.</title>
        <authorList>
            <person name="Benevides L."/>
            <person name="Burman S."/>
            <person name="Martin R."/>
            <person name="Robert V."/>
            <person name="Thomas M."/>
            <person name="Miquel S."/>
            <person name="Chain F."/>
            <person name="Sokol H."/>
            <person name="Bermudez-Humaran L.G."/>
            <person name="Morrison M."/>
            <person name="Langella P."/>
            <person name="Azevedo V.A."/>
            <person name="Chatel J.M."/>
            <person name="Soares S."/>
        </authorList>
    </citation>
    <scope>NUCLEOTIDE SEQUENCE [LARGE SCALE GENOMIC DNA]</scope>
    <source>
        <strain evidence="1 2">CNCM I 4546</strain>
    </source>
</reference>
<comment type="caution">
    <text evidence="1">The sequence shown here is derived from an EMBL/GenBank/DDBJ whole genome shotgun (WGS) entry which is preliminary data.</text>
</comment>
<dbReference type="EMBL" id="NMTV01000063">
    <property type="protein sequence ID" value="PDX71983.1"/>
    <property type="molecule type" value="Genomic_DNA"/>
</dbReference>
<organism evidence="1 2">
    <name type="scientific">Faecalibacterium prausnitzii</name>
    <dbReference type="NCBI Taxonomy" id="853"/>
    <lineage>
        <taxon>Bacteria</taxon>
        <taxon>Bacillati</taxon>
        <taxon>Bacillota</taxon>
        <taxon>Clostridia</taxon>
        <taxon>Eubacteriales</taxon>
        <taxon>Oscillospiraceae</taxon>
        <taxon>Faecalibacterium</taxon>
    </lineage>
</organism>
<dbReference type="RefSeq" id="WP_097783540.1">
    <property type="nucleotide sequence ID" value="NZ_NMTV01000063.1"/>
</dbReference>